<proteinExistence type="predicted"/>
<dbReference type="CDD" id="cd10032">
    <property type="entry name" value="UDG-F6_HDG"/>
    <property type="match status" value="1"/>
</dbReference>
<dbReference type="Gene3D" id="3.40.470.10">
    <property type="entry name" value="Uracil-DNA glycosylase-like domain"/>
    <property type="match status" value="1"/>
</dbReference>
<dbReference type="SUPFAM" id="SSF52141">
    <property type="entry name" value="Uracil-DNA glycosylase-like"/>
    <property type="match status" value="1"/>
</dbReference>
<evidence type="ECO:0000259" key="1">
    <source>
        <dbReference type="SMART" id="SM00986"/>
    </source>
</evidence>
<sequence>MAGAAGGGRFRGARTLLPARGPAARAAALARQRVAPPVKRVEAEAQALSPAQAAVQGFGAVSDARARVLVLGTMPGVVSLAAGRYYANPRNAFWPIMAALYGIDPQADYGIRLAQLRDAGVALWDVLAECERPGSLDAAIVAGSARANDFAAFLAAHPAIERIAFNGAKAAALFKRHALPQLAGLERPLCYLSLPSTSPAHAAQPLAAKLAAWRALAQA</sequence>
<dbReference type="InterPro" id="IPR036895">
    <property type="entry name" value="Uracil-DNA_glycosylase-like_sf"/>
</dbReference>
<dbReference type="SMART" id="SM00986">
    <property type="entry name" value="UDG"/>
    <property type="match status" value="1"/>
</dbReference>
<dbReference type="OrthoDB" id="9799921at2"/>
<dbReference type="SMART" id="SM00987">
    <property type="entry name" value="UreE_C"/>
    <property type="match status" value="1"/>
</dbReference>
<dbReference type="Proteomes" id="UP000217005">
    <property type="component" value="Unassembled WGS sequence"/>
</dbReference>
<evidence type="ECO:0000313" key="2">
    <source>
        <dbReference type="EMBL" id="OZI35923.1"/>
    </source>
</evidence>
<gene>
    <name evidence="2" type="ORF">CEG14_12830</name>
</gene>
<comment type="caution">
    <text evidence="2">The sequence shown here is derived from an EMBL/GenBank/DDBJ whole genome shotgun (WGS) entry which is preliminary data.</text>
</comment>
<dbReference type="Pfam" id="PF03167">
    <property type="entry name" value="UDG"/>
    <property type="match status" value="1"/>
</dbReference>
<feature type="domain" description="Uracil-DNA glycosylase-like" evidence="1">
    <location>
        <begin position="58"/>
        <end position="217"/>
    </location>
</feature>
<dbReference type="EMBL" id="NEVL01000003">
    <property type="protein sequence ID" value="OZI35923.1"/>
    <property type="molecule type" value="Genomic_DNA"/>
</dbReference>
<protein>
    <submittedName>
        <fullName evidence="2">DNA-deoxyinosine glycosylase</fullName>
    </submittedName>
</protein>
<evidence type="ECO:0000313" key="3">
    <source>
        <dbReference type="Proteomes" id="UP000217005"/>
    </source>
</evidence>
<name>A0A261SHT8_9BORD</name>
<organism evidence="2 3">
    <name type="scientific">Bordetella genomosp. 1</name>
    <dbReference type="NCBI Taxonomy" id="1395607"/>
    <lineage>
        <taxon>Bacteria</taxon>
        <taxon>Pseudomonadati</taxon>
        <taxon>Pseudomonadota</taxon>
        <taxon>Betaproteobacteria</taxon>
        <taxon>Burkholderiales</taxon>
        <taxon>Alcaligenaceae</taxon>
        <taxon>Bordetella</taxon>
    </lineage>
</organism>
<accession>A0A261SHT8</accession>
<dbReference type="AlphaFoldDB" id="A0A261SHT8"/>
<dbReference type="NCBIfam" id="TIGR04274">
    <property type="entry name" value="hypoxanDNAglyco"/>
    <property type="match status" value="1"/>
</dbReference>
<dbReference type="InterPro" id="IPR005122">
    <property type="entry name" value="Uracil-DNA_glycosylase-like"/>
</dbReference>
<reference evidence="2 3" key="1">
    <citation type="submission" date="2017-05" db="EMBL/GenBank/DDBJ databases">
        <title>Complete and WGS of Bordetella genogroups.</title>
        <authorList>
            <person name="Spilker T."/>
            <person name="LiPuma J."/>
        </authorList>
    </citation>
    <scope>NUCLEOTIDE SEQUENCE [LARGE SCALE GENOMIC DNA]</scope>
    <source>
        <strain evidence="2 3">AU17610</strain>
    </source>
</reference>
<dbReference type="InterPro" id="IPR026353">
    <property type="entry name" value="Hypoxan-DNA_Glyclase"/>
</dbReference>